<dbReference type="EMBL" id="CM047898">
    <property type="protein sequence ID" value="KAJ0105959.1"/>
    <property type="molecule type" value="Genomic_DNA"/>
</dbReference>
<keyword evidence="2" id="KW-1185">Reference proteome</keyword>
<accession>A0ACC1C1J7</accession>
<proteinExistence type="predicted"/>
<gene>
    <name evidence="1" type="ORF">Patl1_18561</name>
</gene>
<sequence>MATHRFLLFFLVLAVFGGGEGGRLNQRESAIIKLPTEKEEPAEEVGTRWAVLVAGSSGYGNYRHQADVCHAYQLLRKGGLKEENIVVFMYDDIAMNELNPRPGDYTGERVTTENLYAVLLGNKSAVKGGSGKVVNSKPDDRIFLYYSDHGGPGVLGMPNMPFLYAMEFIEVLKKKHASKGYKEMVQTLHNAQRSRHLCHNSIKCTRDSFGTYCPGMDPSPPAEYITCLGDLYSVAWMEDSETHNLKRETIKQQYDMVKERTSNFNTYSAGSHVMQYGNTSIITEKLYLYQGFDPATENFPPNELRSDTQMGVVNQRDADLLFMWHMYKKADGLGKKSQILEQITETMRHRNHVEGSIEMIGVLLYGPKRSGGIINSVRAPGLPLVDDWQCLKSMVRVFESHCGSLTQYGMKHMRAFANVCNSGVSQGSMEEACVATCSNGILGTGVIALDES</sequence>
<evidence type="ECO:0000313" key="1">
    <source>
        <dbReference type="EMBL" id="KAJ0105959.1"/>
    </source>
</evidence>
<protein>
    <submittedName>
        <fullName evidence="1">Uncharacterized protein</fullName>
    </submittedName>
</protein>
<reference evidence="2" key="1">
    <citation type="journal article" date="2023" name="G3 (Bethesda)">
        <title>Genome assembly and association tests identify interacting loci associated with vigor, precocity, and sex in interspecific pistachio rootstocks.</title>
        <authorList>
            <person name="Palmer W."/>
            <person name="Jacygrad E."/>
            <person name="Sagayaradj S."/>
            <person name="Cavanaugh K."/>
            <person name="Han R."/>
            <person name="Bertier L."/>
            <person name="Beede B."/>
            <person name="Kafkas S."/>
            <person name="Golino D."/>
            <person name="Preece J."/>
            <person name="Michelmore R."/>
        </authorList>
    </citation>
    <scope>NUCLEOTIDE SEQUENCE [LARGE SCALE GENOMIC DNA]</scope>
</reference>
<dbReference type="Proteomes" id="UP001164250">
    <property type="component" value="Chromosome 2"/>
</dbReference>
<comment type="caution">
    <text evidence="1">The sequence shown here is derived from an EMBL/GenBank/DDBJ whole genome shotgun (WGS) entry which is preliminary data.</text>
</comment>
<name>A0ACC1C1J7_9ROSI</name>
<evidence type="ECO:0000313" key="2">
    <source>
        <dbReference type="Proteomes" id="UP001164250"/>
    </source>
</evidence>
<organism evidence="1 2">
    <name type="scientific">Pistacia atlantica</name>
    <dbReference type="NCBI Taxonomy" id="434234"/>
    <lineage>
        <taxon>Eukaryota</taxon>
        <taxon>Viridiplantae</taxon>
        <taxon>Streptophyta</taxon>
        <taxon>Embryophyta</taxon>
        <taxon>Tracheophyta</taxon>
        <taxon>Spermatophyta</taxon>
        <taxon>Magnoliopsida</taxon>
        <taxon>eudicotyledons</taxon>
        <taxon>Gunneridae</taxon>
        <taxon>Pentapetalae</taxon>
        <taxon>rosids</taxon>
        <taxon>malvids</taxon>
        <taxon>Sapindales</taxon>
        <taxon>Anacardiaceae</taxon>
        <taxon>Pistacia</taxon>
    </lineage>
</organism>